<sequence>MVIPVSLDYLSGKTDTELDSATLGRIREISVMPEDDKKQVFLVLDALIRDYKARKTYAQ</sequence>
<dbReference type="EMBL" id="VTAV01000005">
    <property type="protein sequence ID" value="TYR36325.1"/>
    <property type="molecule type" value="Genomic_DNA"/>
</dbReference>
<organism evidence="1 2">
    <name type="scientific">Sphingobacterium phlebotomi</name>
    <dbReference type="NCBI Taxonomy" id="2605433"/>
    <lineage>
        <taxon>Bacteria</taxon>
        <taxon>Pseudomonadati</taxon>
        <taxon>Bacteroidota</taxon>
        <taxon>Sphingobacteriia</taxon>
        <taxon>Sphingobacteriales</taxon>
        <taxon>Sphingobacteriaceae</taxon>
        <taxon>Sphingobacterium</taxon>
    </lineage>
</organism>
<protein>
    <submittedName>
        <fullName evidence="1">Uncharacterized protein</fullName>
    </submittedName>
</protein>
<dbReference type="RefSeq" id="WP_148919176.1">
    <property type="nucleotide sequence ID" value="NZ_VTAV01000005.1"/>
</dbReference>
<comment type="caution">
    <text evidence="1">The sequence shown here is derived from an EMBL/GenBank/DDBJ whole genome shotgun (WGS) entry which is preliminary data.</text>
</comment>
<accession>A0A5D4HA24</accession>
<gene>
    <name evidence="1" type="ORF">FXV77_10480</name>
</gene>
<dbReference type="AlphaFoldDB" id="A0A5D4HA24"/>
<proteinExistence type="predicted"/>
<evidence type="ECO:0000313" key="2">
    <source>
        <dbReference type="Proteomes" id="UP000322362"/>
    </source>
</evidence>
<name>A0A5D4HA24_9SPHI</name>
<reference evidence="1 2" key="1">
    <citation type="submission" date="2019-08" db="EMBL/GenBank/DDBJ databases">
        <title>Phlebobacter frassis gen. nov. sp. nov., a new member of family Sphingobacteriaceae isolated from sand fly rearing media.</title>
        <authorList>
            <person name="Kakumanu M.L."/>
            <person name="Marayati B.F."/>
            <person name="Wada-Katsumata A."/>
            <person name="Wasserberg G."/>
            <person name="Schal C."/>
            <person name="Apperson C.S."/>
            <person name="Ponnusamy L."/>
        </authorList>
    </citation>
    <scope>NUCLEOTIDE SEQUENCE [LARGE SCALE GENOMIC DNA]</scope>
    <source>
        <strain evidence="1 2">SSI9</strain>
    </source>
</reference>
<evidence type="ECO:0000313" key="1">
    <source>
        <dbReference type="EMBL" id="TYR36325.1"/>
    </source>
</evidence>
<dbReference type="Proteomes" id="UP000322362">
    <property type="component" value="Unassembled WGS sequence"/>
</dbReference>
<keyword evidence="2" id="KW-1185">Reference proteome</keyword>